<proteinExistence type="predicted"/>
<dbReference type="Proteomes" id="UP001319180">
    <property type="component" value="Unassembled WGS sequence"/>
</dbReference>
<dbReference type="EMBL" id="JAHESC010000059">
    <property type="protein sequence ID" value="MBT1690224.1"/>
    <property type="molecule type" value="Genomic_DNA"/>
</dbReference>
<evidence type="ECO:0000313" key="2">
    <source>
        <dbReference type="Proteomes" id="UP001319180"/>
    </source>
</evidence>
<evidence type="ECO:0000313" key="1">
    <source>
        <dbReference type="EMBL" id="MBT1690224.1"/>
    </source>
</evidence>
<comment type="caution">
    <text evidence="1">The sequence shown here is derived from an EMBL/GenBank/DDBJ whole genome shotgun (WGS) entry which is preliminary data.</text>
</comment>
<accession>A0AAP2DDU4</accession>
<reference evidence="1 2" key="1">
    <citation type="submission" date="2021-05" db="EMBL/GenBank/DDBJ databases">
        <title>A Polyphasic approach of four new species of the genus Ohtaekwangia: Ohtaekwangia histidinii sp. nov., Ohtaekwangia cretensis sp. nov., Ohtaekwangia indiensis sp. nov., Ohtaekwangia reichenbachii sp. nov. from diverse environment.</title>
        <authorList>
            <person name="Octaviana S."/>
        </authorList>
    </citation>
    <scope>NUCLEOTIDE SEQUENCE [LARGE SCALE GENOMIC DNA]</scope>
    <source>
        <strain evidence="1 2">PWU37</strain>
    </source>
</reference>
<name>A0AAP2DDU4_9BACT</name>
<protein>
    <submittedName>
        <fullName evidence="1">Uncharacterized protein</fullName>
    </submittedName>
</protein>
<dbReference type="RefSeq" id="WP_254093441.1">
    <property type="nucleotide sequence ID" value="NZ_JAHESC010000059.1"/>
</dbReference>
<keyword evidence="2" id="KW-1185">Reference proteome</keyword>
<dbReference type="AlphaFoldDB" id="A0AAP2DDU4"/>
<organism evidence="1 2">
    <name type="scientific">Dawidia soli</name>
    <dbReference type="NCBI Taxonomy" id="2782352"/>
    <lineage>
        <taxon>Bacteria</taxon>
        <taxon>Pseudomonadati</taxon>
        <taxon>Bacteroidota</taxon>
        <taxon>Cytophagia</taxon>
        <taxon>Cytophagales</taxon>
        <taxon>Chryseotaleaceae</taxon>
        <taxon>Dawidia</taxon>
    </lineage>
</organism>
<gene>
    <name evidence="1" type="ORF">KK078_26905</name>
</gene>
<sequence>MITWTATFKEVIGLRRGLFVSLYQKATESNVYYIVELDNSATRYEGWLQPFVGENEQGDLIFADGMVFRRATRELAKISEKNASLRVVSVSGNFATVRRGADFWVIDTLSGEERPIQNCNGPSIVALDESKVFVDDCSEADLLLFASGERANSYIRPFEIFARTRVGVATLGNYPLADVTSLREYNTSGELTFDVPYQAASGIISLSSSGDFFIVKERTRMVIVRRGEQSAKVILSDVKVTSFSAAGNVLHYVAETKEGQPIVGRYNLETGEDKLVVNLAVNARVHTFE</sequence>